<evidence type="ECO:0000256" key="4">
    <source>
        <dbReference type="ARBA" id="ARBA00023136"/>
    </source>
</evidence>
<feature type="transmembrane region" description="Helical" evidence="6">
    <location>
        <begin position="107"/>
        <end position="123"/>
    </location>
</feature>
<name>A0A517TBK6_9PLAN</name>
<keyword evidence="4 6" id="KW-0472">Membrane</keyword>
<comment type="subcellular location">
    <subcellularLocation>
        <location evidence="1">Membrane</location>
        <topology evidence="1">Multi-pass membrane protein</topology>
    </subcellularLocation>
</comment>
<feature type="transmembrane region" description="Helical" evidence="6">
    <location>
        <begin position="207"/>
        <end position="228"/>
    </location>
</feature>
<keyword evidence="9" id="KW-1185">Reference proteome</keyword>
<gene>
    <name evidence="8" type="ORF">V22_30170</name>
</gene>
<feature type="region of interest" description="Disordered" evidence="5">
    <location>
        <begin position="262"/>
        <end position="292"/>
    </location>
</feature>
<dbReference type="Pfam" id="PF07291">
    <property type="entry name" value="MauE"/>
    <property type="match status" value="1"/>
</dbReference>
<feature type="transmembrane region" description="Helical" evidence="6">
    <location>
        <begin position="7"/>
        <end position="28"/>
    </location>
</feature>
<evidence type="ECO:0000313" key="8">
    <source>
        <dbReference type="EMBL" id="QDT65756.1"/>
    </source>
</evidence>
<evidence type="ECO:0000256" key="3">
    <source>
        <dbReference type="ARBA" id="ARBA00022989"/>
    </source>
</evidence>
<evidence type="ECO:0000313" key="9">
    <source>
        <dbReference type="Proteomes" id="UP000319976"/>
    </source>
</evidence>
<evidence type="ECO:0000256" key="5">
    <source>
        <dbReference type="SAM" id="MobiDB-lite"/>
    </source>
</evidence>
<proteinExistence type="predicted"/>
<sequence>MEVRLTNLLRLWLAICGLTLTLSTWKLWTPQDVFPQVPLFAFAIDWPLWLDWVGFAGIVIAYLALFTFAVIGLKNKGMAEKFLPSFSACLLLLVSTLLMVTLDQNRLQVWVYHFGIASVLLTLPTADRSLVLIRWLTASIYFWSAISKLDKAFMESMGPYIFNEGLLKATGLIHLFPGGFQNWLTLLLPGYELLIGIAVFTKRFQRLGLIASLVMHVLLLITFSPWGLNHSRGVLLWNVYFLGQNSLLLYYVLKASGGHQPAVTPNQEDTATTANQQEADASRSPEESSNAK</sequence>
<evidence type="ECO:0000256" key="2">
    <source>
        <dbReference type="ARBA" id="ARBA00022692"/>
    </source>
</evidence>
<feature type="transmembrane region" description="Helical" evidence="6">
    <location>
        <begin position="48"/>
        <end position="70"/>
    </location>
</feature>
<accession>A0A517TBK6</accession>
<protein>
    <recommendedName>
        <fullName evidence="7">Methylamine utilisation protein MauE domain-containing protein</fullName>
    </recommendedName>
</protein>
<feature type="transmembrane region" description="Helical" evidence="6">
    <location>
        <begin position="130"/>
        <end position="146"/>
    </location>
</feature>
<keyword evidence="3 6" id="KW-1133">Transmembrane helix</keyword>
<reference evidence="8 9" key="1">
    <citation type="submission" date="2019-02" db="EMBL/GenBank/DDBJ databases">
        <title>Deep-cultivation of Planctomycetes and their phenomic and genomic characterization uncovers novel biology.</title>
        <authorList>
            <person name="Wiegand S."/>
            <person name="Jogler M."/>
            <person name="Boedeker C."/>
            <person name="Pinto D."/>
            <person name="Vollmers J."/>
            <person name="Rivas-Marin E."/>
            <person name="Kohn T."/>
            <person name="Peeters S.H."/>
            <person name="Heuer A."/>
            <person name="Rast P."/>
            <person name="Oberbeckmann S."/>
            <person name="Bunk B."/>
            <person name="Jeske O."/>
            <person name="Meyerdierks A."/>
            <person name="Storesund J.E."/>
            <person name="Kallscheuer N."/>
            <person name="Luecker S."/>
            <person name="Lage O.M."/>
            <person name="Pohl T."/>
            <person name="Merkel B.J."/>
            <person name="Hornburger P."/>
            <person name="Mueller R.-W."/>
            <person name="Bruemmer F."/>
            <person name="Labrenz M."/>
            <person name="Spormann A.M."/>
            <person name="Op den Camp H."/>
            <person name="Overmann J."/>
            <person name="Amann R."/>
            <person name="Jetten M.S.M."/>
            <person name="Mascher T."/>
            <person name="Medema M.H."/>
            <person name="Devos D.P."/>
            <person name="Kaster A.-K."/>
            <person name="Ovreas L."/>
            <person name="Rohde M."/>
            <person name="Galperin M.Y."/>
            <person name="Jogler C."/>
        </authorList>
    </citation>
    <scope>NUCLEOTIDE SEQUENCE [LARGE SCALE GENOMIC DNA]</scope>
    <source>
        <strain evidence="8 9">V22</strain>
    </source>
</reference>
<organism evidence="8 9">
    <name type="scientific">Calycomorphotria hydatis</name>
    <dbReference type="NCBI Taxonomy" id="2528027"/>
    <lineage>
        <taxon>Bacteria</taxon>
        <taxon>Pseudomonadati</taxon>
        <taxon>Planctomycetota</taxon>
        <taxon>Planctomycetia</taxon>
        <taxon>Planctomycetales</taxon>
        <taxon>Planctomycetaceae</taxon>
        <taxon>Calycomorphotria</taxon>
    </lineage>
</organism>
<dbReference type="EMBL" id="CP036316">
    <property type="protein sequence ID" value="QDT65756.1"/>
    <property type="molecule type" value="Genomic_DNA"/>
</dbReference>
<dbReference type="Proteomes" id="UP000319976">
    <property type="component" value="Chromosome"/>
</dbReference>
<keyword evidence="2 6" id="KW-0812">Transmembrane</keyword>
<feature type="transmembrane region" description="Helical" evidence="6">
    <location>
        <begin position="234"/>
        <end position="253"/>
    </location>
</feature>
<evidence type="ECO:0000256" key="1">
    <source>
        <dbReference type="ARBA" id="ARBA00004141"/>
    </source>
</evidence>
<feature type="transmembrane region" description="Helical" evidence="6">
    <location>
        <begin position="180"/>
        <end position="200"/>
    </location>
</feature>
<dbReference type="InterPro" id="IPR009908">
    <property type="entry name" value="Methylamine_util_MauE"/>
</dbReference>
<feature type="domain" description="Methylamine utilisation protein MauE" evidence="7">
    <location>
        <begin position="130"/>
        <end position="221"/>
    </location>
</feature>
<dbReference type="GO" id="GO:0030416">
    <property type="term" value="P:methylamine metabolic process"/>
    <property type="evidence" value="ECO:0007669"/>
    <property type="project" value="InterPro"/>
</dbReference>
<dbReference type="AlphaFoldDB" id="A0A517TBK6"/>
<dbReference type="KEGG" id="chya:V22_30170"/>
<evidence type="ECO:0000256" key="6">
    <source>
        <dbReference type="SAM" id="Phobius"/>
    </source>
</evidence>
<evidence type="ECO:0000259" key="7">
    <source>
        <dbReference type="Pfam" id="PF07291"/>
    </source>
</evidence>
<feature type="transmembrane region" description="Helical" evidence="6">
    <location>
        <begin position="82"/>
        <end position="101"/>
    </location>
</feature>
<dbReference type="GO" id="GO:0016020">
    <property type="term" value="C:membrane"/>
    <property type="evidence" value="ECO:0007669"/>
    <property type="project" value="UniProtKB-SubCell"/>
</dbReference>
<feature type="compositionally biased region" description="Polar residues" evidence="5">
    <location>
        <begin position="263"/>
        <end position="279"/>
    </location>
</feature>